<dbReference type="PANTHER" id="PTHR11985:SF15">
    <property type="entry name" value="GLYCEROL-3-PHOSPHATE DEHYDROGENASE, MITOCHONDRIAL"/>
    <property type="match status" value="1"/>
</dbReference>
<dbReference type="GO" id="GO:0046168">
    <property type="term" value="P:glycerol-3-phosphate catabolic process"/>
    <property type="evidence" value="ECO:0007669"/>
    <property type="project" value="TreeGrafter"/>
</dbReference>
<protein>
    <recommendedName>
        <fullName evidence="6">Glycerol-3-phosphate dehydrogenase</fullName>
        <ecNumber evidence="6">1.1.5.3</ecNumber>
    </recommendedName>
</protein>
<accession>T0HT02</accession>
<evidence type="ECO:0000313" key="10">
    <source>
        <dbReference type="Proteomes" id="UP000015527"/>
    </source>
</evidence>
<dbReference type="Pfam" id="PF16901">
    <property type="entry name" value="DAO_C"/>
    <property type="match status" value="1"/>
</dbReference>
<proteinExistence type="inferred from homology"/>
<evidence type="ECO:0000259" key="8">
    <source>
        <dbReference type="Pfam" id="PF16901"/>
    </source>
</evidence>
<dbReference type="Proteomes" id="UP000015527">
    <property type="component" value="Unassembled WGS sequence"/>
</dbReference>
<evidence type="ECO:0000256" key="4">
    <source>
        <dbReference type="ARBA" id="ARBA00022827"/>
    </source>
</evidence>
<dbReference type="eggNOG" id="COG0578">
    <property type="taxonomic scope" value="Bacteria"/>
</dbReference>
<comment type="caution">
    <text evidence="9">The sequence shown here is derived from an EMBL/GenBank/DDBJ whole genome shotgun (WGS) entry which is preliminary data.</text>
</comment>
<dbReference type="PATRIC" id="fig|1096930.3.peg.2268"/>
<dbReference type="InterPro" id="IPR031656">
    <property type="entry name" value="DAO_C"/>
</dbReference>
<dbReference type="PANTHER" id="PTHR11985">
    <property type="entry name" value="GLYCEROL-3-PHOSPHATE DEHYDROGENASE"/>
    <property type="match status" value="1"/>
</dbReference>
<dbReference type="EC" id="1.1.5.3" evidence="6"/>
<dbReference type="GO" id="GO:0009331">
    <property type="term" value="C:glycerol-3-phosphate dehydrogenase (FAD) complex"/>
    <property type="evidence" value="ECO:0007669"/>
    <property type="project" value="UniProtKB-UniRule"/>
</dbReference>
<evidence type="ECO:0000259" key="7">
    <source>
        <dbReference type="Pfam" id="PF01266"/>
    </source>
</evidence>
<dbReference type="NCBIfam" id="NF009906">
    <property type="entry name" value="PRK13369.1"/>
    <property type="match status" value="1"/>
</dbReference>
<name>T0HT02_9SPHN</name>
<dbReference type="NCBIfam" id="NF008899">
    <property type="entry name" value="PRK12266.1"/>
    <property type="match status" value="1"/>
</dbReference>
<evidence type="ECO:0000256" key="1">
    <source>
        <dbReference type="ARBA" id="ARBA00001974"/>
    </source>
</evidence>
<feature type="domain" description="Alpha-glycerophosphate oxidase C-terminal" evidence="8">
    <location>
        <begin position="408"/>
        <end position="509"/>
    </location>
</feature>
<dbReference type="InterPro" id="IPR038299">
    <property type="entry name" value="DAO_C_sf"/>
</dbReference>
<dbReference type="Pfam" id="PF01266">
    <property type="entry name" value="DAO"/>
    <property type="match status" value="1"/>
</dbReference>
<dbReference type="Gene3D" id="1.10.8.870">
    <property type="entry name" value="Alpha-glycerophosphate oxidase, cap domain"/>
    <property type="match status" value="1"/>
</dbReference>
<evidence type="ECO:0000313" key="9">
    <source>
        <dbReference type="EMBL" id="EQB15238.1"/>
    </source>
</evidence>
<dbReference type="InterPro" id="IPR036188">
    <property type="entry name" value="FAD/NAD-bd_sf"/>
</dbReference>
<sequence>MGAVGYPLFVKRELHESRMPPSQEETYDLLIIGGGVNGAGIARDAAGRGLSVLLVEQDDLASHTSSASTKLIHGGLRYLEYCEFRLVREALIERERLLAMAPHIIWPLRFVLPQSLSPRPAWMVRLGLFLYDHLGGRQQLPGTESFDLHRSSFGNGLSLKGKAFVYSDCGVEDSRLVVLNAMDAAEHGARIETRARLVQASSENGYWVATIANERGNRQVRAKMIVNAAGPWVDTVLRQLGRGRDDKGVRLVKGSHIVVPQLYRGRHAFLLQNSDRRIVFAIPYEDHFTLIGTTEEPWTDAPGKASISSAEIDYLCATANRYFEQQVGPEDLVWSYAGIRPLYDDHSADASAVTRDYVLDFDQGDEQRAPILSIFGGKITTFRKLAEHAMVHVAQLFPEAAVPWTAGTRLPGGNIPGGDFDEFLGELSQAYPQMPGPLLRRLARAYGTRAARILGDAKTVADLGRDFGGGLHASEIAYLVEAEWARSAEDILFRRSKLGLHVSPGVAEAIDAWLAAAGCRA</sequence>
<evidence type="ECO:0000256" key="5">
    <source>
        <dbReference type="ARBA" id="ARBA00023002"/>
    </source>
</evidence>
<keyword evidence="3 6" id="KW-0285">Flavoprotein</keyword>
<evidence type="ECO:0000256" key="2">
    <source>
        <dbReference type="ARBA" id="ARBA00007330"/>
    </source>
</evidence>
<reference evidence="9 10" key="1">
    <citation type="journal article" date="2013" name="Genome Announc.">
        <title>Genome Sequence of Novosphingobium lindaniclasticum LE124T, Isolated from a Hexachlorocyclohexane Dumpsite.</title>
        <authorList>
            <person name="Saxena A."/>
            <person name="Nayyar N."/>
            <person name="Sangwan N."/>
            <person name="Kumari R."/>
            <person name="Khurana J.P."/>
            <person name="Lal R."/>
        </authorList>
    </citation>
    <scope>NUCLEOTIDE SEQUENCE [LARGE SCALE GENOMIC DNA]</scope>
    <source>
        <strain evidence="9 10">LE124</strain>
    </source>
</reference>
<keyword evidence="5 6" id="KW-0560">Oxidoreductase</keyword>
<dbReference type="InterPro" id="IPR000447">
    <property type="entry name" value="G3P_DH_FAD-dep"/>
</dbReference>
<comment type="similarity">
    <text evidence="2 6">Belongs to the FAD-dependent glycerol-3-phosphate dehydrogenase family.</text>
</comment>
<dbReference type="PROSITE" id="PS00977">
    <property type="entry name" value="FAD_G3PDH_1"/>
    <property type="match status" value="1"/>
</dbReference>
<evidence type="ECO:0000256" key="3">
    <source>
        <dbReference type="ARBA" id="ARBA00022630"/>
    </source>
</evidence>
<dbReference type="PRINTS" id="PR01001">
    <property type="entry name" value="FADG3PDH"/>
</dbReference>
<gene>
    <name evidence="9" type="ORF">L284_11425</name>
</gene>
<evidence type="ECO:0000256" key="6">
    <source>
        <dbReference type="RuleBase" id="RU361217"/>
    </source>
</evidence>
<dbReference type="AlphaFoldDB" id="T0HT02"/>
<dbReference type="Gene3D" id="3.30.9.10">
    <property type="entry name" value="D-Amino Acid Oxidase, subunit A, domain 2"/>
    <property type="match status" value="1"/>
</dbReference>
<organism evidence="9 10">
    <name type="scientific">Novosphingobium lindaniclasticum LE124</name>
    <dbReference type="NCBI Taxonomy" id="1096930"/>
    <lineage>
        <taxon>Bacteria</taxon>
        <taxon>Pseudomonadati</taxon>
        <taxon>Pseudomonadota</taxon>
        <taxon>Alphaproteobacteria</taxon>
        <taxon>Sphingomonadales</taxon>
        <taxon>Sphingomonadaceae</taxon>
        <taxon>Novosphingobium</taxon>
    </lineage>
</organism>
<dbReference type="SUPFAM" id="SSF51905">
    <property type="entry name" value="FAD/NAD(P)-binding domain"/>
    <property type="match status" value="1"/>
</dbReference>
<keyword evidence="4" id="KW-0274">FAD</keyword>
<feature type="domain" description="FAD dependent oxidoreductase" evidence="7">
    <location>
        <begin position="28"/>
        <end position="350"/>
    </location>
</feature>
<comment type="cofactor">
    <cofactor evidence="1 6">
        <name>FAD</name>
        <dbReference type="ChEBI" id="CHEBI:57692"/>
    </cofactor>
</comment>
<dbReference type="EMBL" id="ATHL01000076">
    <property type="protein sequence ID" value="EQB15238.1"/>
    <property type="molecule type" value="Genomic_DNA"/>
</dbReference>
<dbReference type="InterPro" id="IPR006076">
    <property type="entry name" value="FAD-dep_OxRdtase"/>
</dbReference>
<comment type="catalytic activity">
    <reaction evidence="6">
        <text>a quinone + sn-glycerol 3-phosphate = dihydroxyacetone phosphate + a quinol</text>
        <dbReference type="Rhea" id="RHEA:18977"/>
        <dbReference type="ChEBI" id="CHEBI:24646"/>
        <dbReference type="ChEBI" id="CHEBI:57597"/>
        <dbReference type="ChEBI" id="CHEBI:57642"/>
        <dbReference type="ChEBI" id="CHEBI:132124"/>
        <dbReference type="EC" id="1.1.5.3"/>
    </reaction>
</comment>
<keyword evidence="10" id="KW-1185">Reference proteome</keyword>
<dbReference type="Gene3D" id="3.50.50.60">
    <property type="entry name" value="FAD/NAD(P)-binding domain"/>
    <property type="match status" value="1"/>
</dbReference>
<dbReference type="GO" id="GO:0004368">
    <property type="term" value="F:glycerol-3-phosphate dehydrogenase (quinone) activity"/>
    <property type="evidence" value="ECO:0007669"/>
    <property type="project" value="UniProtKB-EC"/>
</dbReference>